<dbReference type="InterPro" id="IPR008927">
    <property type="entry name" value="6-PGluconate_DH-like_C_sf"/>
</dbReference>
<dbReference type="PANTHER" id="PTHR21708:SF26">
    <property type="entry name" value="2-DEHYDROPANTOATE 2-REDUCTASE"/>
    <property type="match status" value="1"/>
</dbReference>
<dbReference type="EMBL" id="PZJJ01000026">
    <property type="protein sequence ID" value="PTL38000.1"/>
    <property type="molecule type" value="Genomic_DNA"/>
</dbReference>
<dbReference type="Pfam" id="PF08546">
    <property type="entry name" value="ApbA_C"/>
    <property type="match status" value="1"/>
</dbReference>
<dbReference type="OrthoDB" id="9793586at2"/>
<dbReference type="EC" id="1.1.1.169" evidence="4"/>
<dbReference type="NCBIfam" id="TIGR00745">
    <property type="entry name" value="apbA_panE"/>
    <property type="match status" value="1"/>
</dbReference>
<dbReference type="InterPro" id="IPR003710">
    <property type="entry name" value="ApbA"/>
</dbReference>
<comment type="similarity">
    <text evidence="1 4">Belongs to the ketopantoate reductase family.</text>
</comment>
<feature type="domain" description="Ketopantoate reductase N-terminal" evidence="5">
    <location>
        <begin position="3"/>
        <end position="152"/>
    </location>
</feature>
<comment type="catalytic activity">
    <reaction evidence="4">
        <text>(R)-pantoate + NADP(+) = 2-dehydropantoate + NADPH + H(+)</text>
        <dbReference type="Rhea" id="RHEA:16233"/>
        <dbReference type="ChEBI" id="CHEBI:11561"/>
        <dbReference type="ChEBI" id="CHEBI:15378"/>
        <dbReference type="ChEBI" id="CHEBI:15980"/>
        <dbReference type="ChEBI" id="CHEBI:57783"/>
        <dbReference type="ChEBI" id="CHEBI:58349"/>
        <dbReference type="EC" id="1.1.1.169"/>
    </reaction>
</comment>
<accession>A0A2T4U3M8</accession>
<dbReference type="SUPFAM" id="SSF51735">
    <property type="entry name" value="NAD(P)-binding Rossmann-fold domains"/>
    <property type="match status" value="1"/>
</dbReference>
<dbReference type="InterPro" id="IPR013332">
    <property type="entry name" value="KPR_N"/>
</dbReference>
<dbReference type="Gene3D" id="1.10.1040.10">
    <property type="entry name" value="N-(1-d-carboxylethyl)-l-norvaline Dehydrogenase, domain 2"/>
    <property type="match status" value="1"/>
</dbReference>
<dbReference type="Pfam" id="PF02558">
    <property type="entry name" value="ApbA"/>
    <property type="match status" value="1"/>
</dbReference>
<evidence type="ECO:0000313" key="8">
    <source>
        <dbReference type="Proteomes" id="UP000240509"/>
    </source>
</evidence>
<dbReference type="AlphaFoldDB" id="A0A2T4U3M8"/>
<dbReference type="GO" id="GO:0005737">
    <property type="term" value="C:cytoplasm"/>
    <property type="evidence" value="ECO:0007669"/>
    <property type="project" value="TreeGrafter"/>
</dbReference>
<dbReference type="GO" id="GO:0015940">
    <property type="term" value="P:pantothenate biosynthetic process"/>
    <property type="evidence" value="ECO:0007669"/>
    <property type="project" value="UniProtKB-UniPathway"/>
</dbReference>
<evidence type="ECO:0000256" key="2">
    <source>
        <dbReference type="ARBA" id="ARBA00022857"/>
    </source>
</evidence>
<evidence type="ECO:0000313" key="7">
    <source>
        <dbReference type="EMBL" id="PTL38000.1"/>
    </source>
</evidence>
<comment type="caution">
    <text evidence="7">The sequence shown here is derived from an EMBL/GenBank/DDBJ whole genome shotgun (WGS) entry which is preliminary data.</text>
</comment>
<keyword evidence="4" id="KW-0566">Pantothenate biosynthesis</keyword>
<sequence length="309" mass="34538">MRILMYGAGALGSYFGGRMSEGELNVSYYVREKRAEQIRKHGLTINSPQGNFETSDVKLFTSPEQIENVDLIIIALKGYHLEKALSSIRKIVQQTEAYVLPLLNGVEHIKKLQQAVGEKNVLGGFASIIATLNSKGHVEHTSSGSAMKFGPLHKEQAAFCEKFAAATSSLRTNVIWEEDILKHMWKKYIFITAFSGVTSASQLPAGYIAQSEALHLVAEKIIREMYQLAELDNINIEKGEVFSMIQRIKAFPQETTSSMHQDMRKGLPLEVEHLHGGALRLAEKHKIALPVIETIYGILKPYENGRPMR</sequence>
<dbReference type="RefSeq" id="WP_107585735.1">
    <property type="nucleotide sequence ID" value="NZ_PZJJ01000026.1"/>
</dbReference>
<dbReference type="PANTHER" id="PTHR21708">
    <property type="entry name" value="PROBABLE 2-DEHYDROPANTOATE 2-REDUCTASE"/>
    <property type="match status" value="1"/>
</dbReference>
<feature type="domain" description="Ketopantoate reductase C-terminal" evidence="6">
    <location>
        <begin position="179"/>
        <end position="303"/>
    </location>
</feature>
<dbReference type="GO" id="GO:0008677">
    <property type="term" value="F:2-dehydropantoate 2-reductase activity"/>
    <property type="evidence" value="ECO:0007669"/>
    <property type="project" value="UniProtKB-EC"/>
</dbReference>
<dbReference type="FunFam" id="1.10.1040.10:FF:000017">
    <property type="entry name" value="2-dehydropantoate 2-reductase"/>
    <property type="match status" value="1"/>
</dbReference>
<evidence type="ECO:0000256" key="4">
    <source>
        <dbReference type="RuleBase" id="RU362068"/>
    </source>
</evidence>
<comment type="pathway">
    <text evidence="4">Cofactor biosynthesis; (R)-pantothenate biosynthesis; (R)-pantoate from 3-methyl-2-oxobutanoate: step 2/2.</text>
</comment>
<reference evidence="7 8" key="1">
    <citation type="submission" date="2018-03" db="EMBL/GenBank/DDBJ databases">
        <title>Alkalicoccus saliphilus sp. nov., isolated from a mineral pool.</title>
        <authorList>
            <person name="Zhao B."/>
        </authorList>
    </citation>
    <scope>NUCLEOTIDE SEQUENCE [LARGE SCALE GENOMIC DNA]</scope>
    <source>
        <strain evidence="7 8">6AG</strain>
    </source>
</reference>
<evidence type="ECO:0000259" key="6">
    <source>
        <dbReference type="Pfam" id="PF08546"/>
    </source>
</evidence>
<name>A0A2T4U3M8_9BACI</name>
<keyword evidence="8" id="KW-1185">Reference proteome</keyword>
<keyword evidence="3 4" id="KW-0560">Oxidoreductase</keyword>
<dbReference type="SUPFAM" id="SSF48179">
    <property type="entry name" value="6-phosphogluconate dehydrogenase C-terminal domain-like"/>
    <property type="match status" value="1"/>
</dbReference>
<dbReference type="Gene3D" id="3.40.50.720">
    <property type="entry name" value="NAD(P)-binding Rossmann-like Domain"/>
    <property type="match status" value="1"/>
</dbReference>
<comment type="function">
    <text evidence="4">Catalyzes the NADPH-dependent reduction of ketopantoate into pantoic acid.</text>
</comment>
<dbReference type="InterPro" id="IPR013328">
    <property type="entry name" value="6PGD_dom2"/>
</dbReference>
<evidence type="ECO:0000256" key="3">
    <source>
        <dbReference type="ARBA" id="ARBA00023002"/>
    </source>
</evidence>
<proteinExistence type="inferred from homology"/>
<dbReference type="InterPro" id="IPR051402">
    <property type="entry name" value="KPR-Related"/>
</dbReference>
<gene>
    <name evidence="7" type="ORF">C6Y45_13370</name>
</gene>
<dbReference type="Proteomes" id="UP000240509">
    <property type="component" value="Unassembled WGS sequence"/>
</dbReference>
<dbReference type="UniPathway" id="UPA00028">
    <property type="reaction ID" value="UER00004"/>
</dbReference>
<protein>
    <recommendedName>
        <fullName evidence="4">2-dehydropantoate 2-reductase</fullName>
        <ecNumber evidence="4">1.1.1.169</ecNumber>
    </recommendedName>
    <alternativeName>
        <fullName evidence="4">Ketopantoate reductase</fullName>
    </alternativeName>
</protein>
<dbReference type="InterPro" id="IPR036291">
    <property type="entry name" value="NAD(P)-bd_dom_sf"/>
</dbReference>
<evidence type="ECO:0000256" key="1">
    <source>
        <dbReference type="ARBA" id="ARBA00007870"/>
    </source>
</evidence>
<keyword evidence="2 4" id="KW-0521">NADP</keyword>
<organism evidence="7 8">
    <name type="scientific">Alkalicoccus saliphilus</name>
    <dbReference type="NCBI Taxonomy" id="200989"/>
    <lineage>
        <taxon>Bacteria</taxon>
        <taxon>Bacillati</taxon>
        <taxon>Bacillota</taxon>
        <taxon>Bacilli</taxon>
        <taxon>Bacillales</taxon>
        <taxon>Bacillaceae</taxon>
        <taxon>Alkalicoccus</taxon>
    </lineage>
</organism>
<dbReference type="InterPro" id="IPR013752">
    <property type="entry name" value="KPA_reductase"/>
</dbReference>
<evidence type="ECO:0000259" key="5">
    <source>
        <dbReference type="Pfam" id="PF02558"/>
    </source>
</evidence>